<reference evidence="2 3" key="1">
    <citation type="submission" date="2016-07" db="EMBL/GenBank/DDBJ databases">
        <title>Pervasive Adenine N6-methylation of Active Genes in Fungi.</title>
        <authorList>
            <consortium name="DOE Joint Genome Institute"/>
            <person name="Mondo S.J."/>
            <person name="Dannebaum R.O."/>
            <person name="Kuo R.C."/>
            <person name="Labutti K."/>
            <person name="Haridas S."/>
            <person name="Kuo A."/>
            <person name="Salamov A."/>
            <person name="Ahrendt S.R."/>
            <person name="Lipzen A."/>
            <person name="Sullivan W."/>
            <person name="Andreopoulos W.B."/>
            <person name="Clum A."/>
            <person name="Lindquist E."/>
            <person name="Daum C."/>
            <person name="Ramamoorthy G.K."/>
            <person name="Gryganskyi A."/>
            <person name="Culley D."/>
            <person name="Magnuson J.K."/>
            <person name="James T.Y."/>
            <person name="O'Malley M.A."/>
            <person name="Stajich J.E."/>
            <person name="Spatafora J.W."/>
            <person name="Visel A."/>
            <person name="Grigoriev I.V."/>
        </authorList>
    </citation>
    <scope>NUCLEOTIDE SEQUENCE [LARGE SCALE GENOMIC DNA]</scope>
    <source>
        <strain evidence="2 3">CBS 115471</strain>
    </source>
</reference>
<protein>
    <submittedName>
        <fullName evidence="2">Uncharacterized protein</fullName>
    </submittedName>
</protein>
<keyword evidence="3" id="KW-1185">Reference proteome</keyword>
<dbReference type="AlphaFoldDB" id="A0A1Y1ZFN2"/>
<evidence type="ECO:0000256" key="1">
    <source>
        <dbReference type="SAM" id="MobiDB-lite"/>
    </source>
</evidence>
<accession>A0A1Y1ZFN2</accession>
<proteinExistence type="predicted"/>
<gene>
    <name evidence="2" type="ORF">BCR34DRAFT_658168</name>
</gene>
<feature type="non-terminal residue" evidence="2">
    <location>
        <position position="1"/>
    </location>
</feature>
<dbReference type="OrthoDB" id="3688572at2759"/>
<evidence type="ECO:0000313" key="2">
    <source>
        <dbReference type="EMBL" id="ORY08655.1"/>
    </source>
</evidence>
<name>A0A1Y1ZFN2_9PLEO</name>
<comment type="caution">
    <text evidence="2">The sequence shown here is derived from an EMBL/GenBank/DDBJ whole genome shotgun (WGS) entry which is preliminary data.</text>
</comment>
<organism evidence="2 3">
    <name type="scientific">Clohesyomyces aquaticus</name>
    <dbReference type="NCBI Taxonomy" id="1231657"/>
    <lineage>
        <taxon>Eukaryota</taxon>
        <taxon>Fungi</taxon>
        <taxon>Dikarya</taxon>
        <taxon>Ascomycota</taxon>
        <taxon>Pezizomycotina</taxon>
        <taxon>Dothideomycetes</taxon>
        <taxon>Pleosporomycetidae</taxon>
        <taxon>Pleosporales</taxon>
        <taxon>Lindgomycetaceae</taxon>
        <taxon>Clohesyomyces</taxon>
    </lineage>
</organism>
<dbReference type="EMBL" id="MCFA01000097">
    <property type="protein sequence ID" value="ORY08655.1"/>
    <property type="molecule type" value="Genomic_DNA"/>
</dbReference>
<feature type="region of interest" description="Disordered" evidence="1">
    <location>
        <begin position="31"/>
        <end position="52"/>
    </location>
</feature>
<sequence>YLLFPIRSRSSTTPPPWSACPLLLPPASQLNPTKKPRLAGQKSTKFPPPNSPRTNNMRFCLVLAALLAVLVVSVPAKEAPESAGLVDDPDHREIGIAVASSKGVFTGNHTDIYDEYWRALNWLCPYEHEQSCHLNSLDKDGFLRGNQWVYMVNDIVDPRAHTSHVKVWVERGLYASDQIRRLMIGSIAGTIQAWHSLKGNCIKGDEGWGDHGCAIPSYIGLRLEDTVNVMDVHFQHSSTTQIMESHCEEAIPRMNKKLDELMPEWNKAMSVTKKNIHCWDP</sequence>
<evidence type="ECO:0000313" key="3">
    <source>
        <dbReference type="Proteomes" id="UP000193144"/>
    </source>
</evidence>
<dbReference type="Proteomes" id="UP000193144">
    <property type="component" value="Unassembled WGS sequence"/>
</dbReference>